<protein>
    <recommendedName>
        <fullName evidence="2">Lipid/polyisoprenoid-binding YceI-like domain-containing protein</fullName>
    </recommendedName>
</protein>
<organism evidence="3 4">
    <name type="scientific">Leifsonia kafniensis</name>
    <dbReference type="NCBI Taxonomy" id="475957"/>
    <lineage>
        <taxon>Bacteria</taxon>
        <taxon>Bacillati</taxon>
        <taxon>Actinomycetota</taxon>
        <taxon>Actinomycetes</taxon>
        <taxon>Micrococcales</taxon>
        <taxon>Microbacteriaceae</taxon>
        <taxon>Leifsonia</taxon>
    </lineage>
</organism>
<keyword evidence="4" id="KW-1185">Reference proteome</keyword>
<dbReference type="InterPro" id="IPR036761">
    <property type="entry name" value="TTHA0802/YceI-like_sf"/>
</dbReference>
<accession>A0ABP7KGI3</accession>
<dbReference type="PANTHER" id="PTHR34406:SF1">
    <property type="entry name" value="PROTEIN YCEI"/>
    <property type="match status" value="1"/>
</dbReference>
<dbReference type="PANTHER" id="PTHR34406">
    <property type="entry name" value="PROTEIN YCEI"/>
    <property type="match status" value="1"/>
</dbReference>
<dbReference type="Proteomes" id="UP001501803">
    <property type="component" value="Unassembled WGS sequence"/>
</dbReference>
<dbReference type="Gene3D" id="2.40.128.110">
    <property type="entry name" value="Lipid/polyisoprenoid-binding, YceI-like"/>
    <property type="match status" value="1"/>
</dbReference>
<comment type="caution">
    <text evidence="3">The sequence shown here is derived from an EMBL/GenBank/DDBJ whole genome shotgun (WGS) entry which is preliminary data.</text>
</comment>
<comment type="similarity">
    <text evidence="1">Belongs to the UPF0312 family.</text>
</comment>
<dbReference type="SUPFAM" id="SSF101874">
    <property type="entry name" value="YceI-like"/>
    <property type="match status" value="1"/>
</dbReference>
<gene>
    <name evidence="3" type="ORF">GCM10022381_18960</name>
</gene>
<dbReference type="InterPro" id="IPR007372">
    <property type="entry name" value="Lipid/polyisoprenoid-bd_YceI"/>
</dbReference>
<evidence type="ECO:0000259" key="2">
    <source>
        <dbReference type="SMART" id="SM00867"/>
    </source>
</evidence>
<sequence length="232" mass="23674">MKRMSTKTTVITSIALVVVLLGGAAAVFGPAFYRDVIVGPAAAAPVDDLGTVAPSTLTADELAGEWTVSAGSYAGYRVDEVLNGTDVTVTARTETVTGTITATATEITAVSIDVDVASIATDEAARDNYFRTQAIDTATNPTATFVLTEPITAPADPTSGESQTVSATGILTLNGVSKDVTVDLTAALDGDGVKIAGQIPITFSDFNVTAPNLGFVKVEDAGSIDVLLNLTK</sequence>
<dbReference type="Pfam" id="PF04264">
    <property type="entry name" value="YceI"/>
    <property type="match status" value="1"/>
</dbReference>
<proteinExistence type="inferred from homology"/>
<evidence type="ECO:0000256" key="1">
    <source>
        <dbReference type="ARBA" id="ARBA00008812"/>
    </source>
</evidence>
<evidence type="ECO:0000313" key="3">
    <source>
        <dbReference type="EMBL" id="GAA3876600.1"/>
    </source>
</evidence>
<evidence type="ECO:0000313" key="4">
    <source>
        <dbReference type="Proteomes" id="UP001501803"/>
    </source>
</evidence>
<dbReference type="EMBL" id="BAABCN010000004">
    <property type="protein sequence ID" value="GAA3876600.1"/>
    <property type="molecule type" value="Genomic_DNA"/>
</dbReference>
<reference evidence="4" key="1">
    <citation type="journal article" date="2019" name="Int. J. Syst. Evol. Microbiol.">
        <title>The Global Catalogue of Microorganisms (GCM) 10K type strain sequencing project: providing services to taxonomists for standard genome sequencing and annotation.</title>
        <authorList>
            <consortium name="The Broad Institute Genomics Platform"/>
            <consortium name="The Broad Institute Genome Sequencing Center for Infectious Disease"/>
            <person name="Wu L."/>
            <person name="Ma J."/>
        </authorList>
    </citation>
    <scope>NUCLEOTIDE SEQUENCE [LARGE SCALE GENOMIC DNA]</scope>
    <source>
        <strain evidence="4">JCM 17021</strain>
    </source>
</reference>
<feature type="domain" description="Lipid/polyisoprenoid-binding YceI-like" evidence="2">
    <location>
        <begin position="65"/>
        <end position="231"/>
    </location>
</feature>
<dbReference type="SMART" id="SM00867">
    <property type="entry name" value="YceI"/>
    <property type="match status" value="1"/>
</dbReference>
<name>A0ABP7KGI3_9MICO</name>